<dbReference type="RefSeq" id="WP_126151978.1">
    <property type="nucleotide sequence ID" value="NZ_JBHTMH010000001.1"/>
</dbReference>
<sequence length="192" mass="20864">MRLLLALAATLLAAPVSANEDLALQIDRVAPSLNGGNLTTLGGPETPQALVDGLDGRWFTLKNTVRNWRGTGDADRENLARAIERTCADTWENIVTYTTTSPTTFRVTQQSPEGDDHGTFDMEPVEPAGRVFATTVEDDYIAKVFGIDAASPELAETRALLSAGLEIWRPTPDVLVNLRANQEIEVWGRCPS</sequence>
<organism evidence="2 3">
    <name type="scientific">Devosia equisanguinis</name>
    <dbReference type="NCBI Taxonomy" id="2490941"/>
    <lineage>
        <taxon>Bacteria</taxon>
        <taxon>Pseudomonadati</taxon>
        <taxon>Pseudomonadota</taxon>
        <taxon>Alphaproteobacteria</taxon>
        <taxon>Hyphomicrobiales</taxon>
        <taxon>Devosiaceae</taxon>
        <taxon>Devosia</taxon>
    </lineage>
</organism>
<protein>
    <submittedName>
        <fullName evidence="2">Uncharacterized protein</fullName>
    </submittedName>
</protein>
<name>A0A3S4CG29_9HYPH</name>
<evidence type="ECO:0000256" key="1">
    <source>
        <dbReference type="SAM" id="SignalP"/>
    </source>
</evidence>
<keyword evidence="1" id="KW-0732">Signal</keyword>
<evidence type="ECO:0000313" key="2">
    <source>
        <dbReference type="EMBL" id="VDS06465.1"/>
    </source>
</evidence>
<dbReference type="OrthoDB" id="7949447at2"/>
<accession>A0A3S4CG29</accession>
<keyword evidence="3" id="KW-1185">Reference proteome</keyword>
<dbReference type="EMBL" id="UZWD01000049">
    <property type="protein sequence ID" value="VDS06465.1"/>
    <property type="molecule type" value="Genomic_DNA"/>
</dbReference>
<dbReference type="Proteomes" id="UP000268844">
    <property type="component" value="Unassembled WGS sequence"/>
</dbReference>
<dbReference type="AlphaFoldDB" id="A0A3S4CG29"/>
<evidence type="ECO:0000313" key="3">
    <source>
        <dbReference type="Proteomes" id="UP000268844"/>
    </source>
</evidence>
<reference evidence="2 3" key="1">
    <citation type="submission" date="2018-12" db="EMBL/GenBank/DDBJ databases">
        <authorList>
            <person name="Criscuolo A."/>
        </authorList>
    </citation>
    <scope>NUCLEOTIDE SEQUENCE [LARGE SCALE GENOMIC DNA]</scope>
    <source>
        <strain evidence="2">ACIP1116281</strain>
    </source>
</reference>
<feature type="signal peptide" evidence="1">
    <location>
        <begin position="1"/>
        <end position="18"/>
    </location>
</feature>
<proteinExistence type="predicted"/>
<feature type="chain" id="PRO_5018722491" evidence="1">
    <location>
        <begin position="19"/>
        <end position="192"/>
    </location>
</feature>
<gene>
    <name evidence="2" type="ORF">DEVEQU_03629</name>
</gene>